<dbReference type="HOGENOM" id="CLU_011385_0_0_1"/>
<evidence type="ECO:0000259" key="5">
    <source>
        <dbReference type="Pfam" id="PF20778"/>
    </source>
</evidence>
<proteinExistence type="predicted"/>
<reference evidence="6 7" key="1">
    <citation type="journal article" date="2011" name="Proc. Natl. Acad. Sci. U.S.A.">
        <title>Genome and transcriptome analyses of the mountain pine beetle-fungal symbiont Grosmannia clavigera, a lodgepole pine pathogen.</title>
        <authorList>
            <person name="DiGuistini S."/>
            <person name="Wang Y."/>
            <person name="Liao N.Y."/>
            <person name="Taylor G."/>
            <person name="Tanguay P."/>
            <person name="Feau N."/>
            <person name="Henrissat B."/>
            <person name="Chan S.K."/>
            <person name="Hesse-Orce U."/>
            <person name="Alamouti S.M."/>
            <person name="Tsui C.K.M."/>
            <person name="Docking R.T."/>
            <person name="Levasseur A."/>
            <person name="Haridas S."/>
            <person name="Robertson G."/>
            <person name="Birol I."/>
            <person name="Holt R.A."/>
            <person name="Marra M.A."/>
            <person name="Hamelin R.C."/>
            <person name="Hirst M."/>
            <person name="Jones S.J.M."/>
            <person name="Bohlmann J."/>
            <person name="Breuil C."/>
        </authorList>
    </citation>
    <scope>NUCLEOTIDE SEQUENCE [LARGE SCALE GENOMIC DNA]</scope>
    <source>
        <strain evidence="7">kw1407 / UAMH 11150</strain>
    </source>
</reference>
<dbReference type="InterPro" id="IPR032741">
    <property type="entry name" value="Sls1_KH-1"/>
</dbReference>
<name>F0XGG0_GROCL</name>
<dbReference type="InterPro" id="IPR048400">
    <property type="entry name" value="SLS1_N"/>
</dbReference>
<evidence type="ECO:0000313" key="7">
    <source>
        <dbReference type="Proteomes" id="UP000007796"/>
    </source>
</evidence>
<dbReference type="OrthoDB" id="5392646at2759"/>
<dbReference type="AlphaFoldDB" id="F0XGG0"/>
<dbReference type="GeneID" id="25975720"/>
<dbReference type="Pfam" id="PF20778">
    <property type="entry name" value="SLS1_C"/>
    <property type="match status" value="2"/>
</dbReference>
<keyword evidence="7" id="KW-1185">Reference proteome</keyword>
<feature type="domain" description="SLS1 N-terminal" evidence="3">
    <location>
        <begin position="128"/>
        <end position="243"/>
    </location>
</feature>
<sequence length="776" mass="84785">MVYKTPPSGGIVCLRCQLRLLHSPRPRRPSLFLTPHLLSRQTSRNGYAALARPQAWKARVIVASPRRLHHAASKDVDSKAAVQPKFSRDDETPVLLPDSSEPPAKSDEAAAKSDMEDIWDSLLADGIKATSDEVSSHIDALRPTDETTVTRSDFQRRRESLTAGFTVAQLREYIDAHREPVVRPAAYAWAVQQLPWVPGGPASELKAKTPSSALFLRGYTTSSMLSKDWLAVQLMRECWGLAVRELMDAPGLLDVTVRELEFALLAAGAQSWLRDISTAYSTVTTTTAATGRSRSRSHSRGQTRQHRHIELDPGQRLLRISAPAVTADAILADIDCMLARATTRAFRLADVADTRVVGALDAHMLRAVGAMTESWVRLSADEDEVLVSWIAQDHDHDHHLEDTGDRVHRFLLTAFGTSTLPQTTELDYEPLKRTKARLLAEFDSFSRDTWSWPYRHRNWARLVEPFLADASAARTRLPVQLPGAHSMPFEFVSPHTATATTDTGANAGADADAEDDHSQRWYRLIRTSTVATFGRVLHSPPSADKTSTLSDMASPATALQGLERILTPVYLDISDGRPVLAALHTVMAAHTSDVLFPTQPVDVRITQKRFFALPAADIAADPALDPLRAFLAQARLGQLGPSGQPLPLSTPARLSGLGLPARVLLPVGDGARLREQPRRRHQTIAVDYVFAGLEVRRRVATAFEGWTLALTSVDAGRGGGRHTALTLDATPAGTESGVSGVTLATGGDLSKTAFRHAVGRLVHSDTIHWLIPGRES</sequence>
<dbReference type="InterPro" id="IPR048748">
    <property type="entry name" value="SLS1_KH2"/>
</dbReference>
<dbReference type="InterPro" id="IPR048401">
    <property type="entry name" value="SLS1_C"/>
</dbReference>
<dbReference type="EMBL" id="GL629769">
    <property type="protein sequence ID" value="EFX02772.1"/>
    <property type="molecule type" value="Genomic_DNA"/>
</dbReference>
<feature type="domain" description="SLS1 C-terminal" evidence="5">
    <location>
        <begin position="575"/>
        <end position="742"/>
    </location>
</feature>
<dbReference type="Pfam" id="PF20777">
    <property type="entry name" value="KH_SLS1_2"/>
    <property type="match status" value="1"/>
</dbReference>
<feature type="compositionally biased region" description="Basic residues" evidence="1">
    <location>
        <begin position="293"/>
        <end position="307"/>
    </location>
</feature>
<feature type="domain" description="SLS1 C-terminal" evidence="5">
    <location>
        <begin position="448"/>
        <end position="568"/>
    </location>
</feature>
<feature type="region of interest" description="Disordered" evidence="1">
    <location>
        <begin position="72"/>
        <end position="112"/>
    </location>
</feature>
<evidence type="ECO:0000313" key="6">
    <source>
        <dbReference type="EMBL" id="EFX02772.1"/>
    </source>
</evidence>
<evidence type="ECO:0000259" key="3">
    <source>
        <dbReference type="Pfam" id="PF20776"/>
    </source>
</evidence>
<dbReference type="Pfam" id="PF20776">
    <property type="entry name" value="SLS1_N"/>
    <property type="match status" value="1"/>
</dbReference>
<feature type="domain" description="SLS1 second KH" evidence="4">
    <location>
        <begin position="355"/>
        <end position="414"/>
    </location>
</feature>
<organism evidence="7">
    <name type="scientific">Grosmannia clavigera (strain kw1407 / UAMH 11150)</name>
    <name type="common">Blue stain fungus</name>
    <name type="synonym">Graphiocladiella clavigera</name>
    <dbReference type="NCBI Taxonomy" id="655863"/>
    <lineage>
        <taxon>Eukaryota</taxon>
        <taxon>Fungi</taxon>
        <taxon>Dikarya</taxon>
        <taxon>Ascomycota</taxon>
        <taxon>Pezizomycotina</taxon>
        <taxon>Sordariomycetes</taxon>
        <taxon>Sordariomycetidae</taxon>
        <taxon>Ophiostomatales</taxon>
        <taxon>Ophiostomataceae</taxon>
        <taxon>Leptographium</taxon>
    </lineage>
</organism>
<feature type="domain" description="SLS1 first KH" evidence="2">
    <location>
        <begin position="251"/>
        <end position="340"/>
    </location>
</feature>
<gene>
    <name evidence="6" type="ORF">CMQ_2701</name>
</gene>
<dbReference type="RefSeq" id="XP_014172254.1">
    <property type="nucleotide sequence ID" value="XM_014316779.1"/>
</dbReference>
<evidence type="ECO:0000259" key="2">
    <source>
        <dbReference type="Pfam" id="PF14611"/>
    </source>
</evidence>
<dbReference type="Proteomes" id="UP000007796">
    <property type="component" value="Unassembled WGS sequence"/>
</dbReference>
<evidence type="ECO:0000259" key="4">
    <source>
        <dbReference type="Pfam" id="PF20777"/>
    </source>
</evidence>
<evidence type="ECO:0000256" key="1">
    <source>
        <dbReference type="SAM" id="MobiDB-lite"/>
    </source>
</evidence>
<dbReference type="eggNOG" id="ENOG502S4E9">
    <property type="taxonomic scope" value="Eukaryota"/>
</dbReference>
<protein>
    <submittedName>
        <fullName evidence="6">Uncharacterized protein</fullName>
    </submittedName>
</protein>
<feature type="region of interest" description="Disordered" evidence="1">
    <location>
        <begin position="287"/>
        <end position="307"/>
    </location>
</feature>
<accession>F0XGG0</accession>
<dbReference type="InParanoid" id="F0XGG0"/>
<dbReference type="Pfam" id="PF14611">
    <property type="entry name" value="KH_SLS1_1"/>
    <property type="match status" value="1"/>
</dbReference>
<dbReference type="GO" id="GO:0005743">
    <property type="term" value="C:mitochondrial inner membrane"/>
    <property type="evidence" value="ECO:0007669"/>
    <property type="project" value="InterPro"/>
</dbReference>